<name>A0A5C6NH16_9TELE</name>
<evidence type="ECO:0000313" key="1">
    <source>
        <dbReference type="EMBL" id="TWW64857.1"/>
    </source>
</evidence>
<dbReference type="Proteomes" id="UP000324091">
    <property type="component" value="Chromosome 22"/>
</dbReference>
<dbReference type="AlphaFoldDB" id="A0A5C6NH16"/>
<reference evidence="1 2" key="1">
    <citation type="submission" date="2019-04" db="EMBL/GenBank/DDBJ databases">
        <title>Chromosome genome assembly for Takifugu flavidus.</title>
        <authorList>
            <person name="Xiao S."/>
        </authorList>
    </citation>
    <scope>NUCLEOTIDE SEQUENCE [LARGE SCALE GENOMIC DNA]</scope>
    <source>
        <strain evidence="1">HTHZ2018</strain>
        <tissue evidence="1">Muscle</tissue>
    </source>
</reference>
<protein>
    <submittedName>
        <fullName evidence="1">Uncharacterized protein</fullName>
    </submittedName>
</protein>
<comment type="caution">
    <text evidence="1">The sequence shown here is derived from an EMBL/GenBank/DDBJ whole genome shotgun (WGS) entry which is preliminary data.</text>
</comment>
<sequence>MDVEHEAQCPIKCPIVDLLTFHLDPAPSLIPTQTPPHSGCPSLNSALFQLPVQTVGELGPAPLSAPDLPSGLGPVCHMRRNAAISACTSTARPPAGSEVNIPASVYLSRCQPQLTASPD</sequence>
<proteinExistence type="predicted"/>
<evidence type="ECO:0000313" key="2">
    <source>
        <dbReference type="Proteomes" id="UP000324091"/>
    </source>
</evidence>
<keyword evidence="2" id="KW-1185">Reference proteome</keyword>
<gene>
    <name evidence="1" type="ORF">D4764_22G0005040</name>
</gene>
<organism evidence="1 2">
    <name type="scientific">Takifugu flavidus</name>
    <name type="common">sansaifugu</name>
    <dbReference type="NCBI Taxonomy" id="433684"/>
    <lineage>
        <taxon>Eukaryota</taxon>
        <taxon>Metazoa</taxon>
        <taxon>Chordata</taxon>
        <taxon>Craniata</taxon>
        <taxon>Vertebrata</taxon>
        <taxon>Euteleostomi</taxon>
        <taxon>Actinopterygii</taxon>
        <taxon>Neopterygii</taxon>
        <taxon>Teleostei</taxon>
        <taxon>Neoteleostei</taxon>
        <taxon>Acanthomorphata</taxon>
        <taxon>Eupercaria</taxon>
        <taxon>Tetraodontiformes</taxon>
        <taxon>Tetradontoidea</taxon>
        <taxon>Tetraodontidae</taxon>
        <taxon>Takifugu</taxon>
    </lineage>
</organism>
<dbReference type="EMBL" id="RHFK02000015">
    <property type="protein sequence ID" value="TWW64857.1"/>
    <property type="molecule type" value="Genomic_DNA"/>
</dbReference>
<accession>A0A5C6NH16</accession>